<reference evidence="3 4" key="1">
    <citation type="submission" date="2020-11" db="EMBL/GenBank/DDBJ databases">
        <title>Sequencing the genomes of 1000 actinobacteria strains.</title>
        <authorList>
            <person name="Klenk H.-P."/>
        </authorList>
    </citation>
    <scope>NUCLEOTIDE SEQUENCE [LARGE SCALE GENOMIC DNA]</scope>
    <source>
        <strain evidence="3 4">DSM 101692</strain>
    </source>
</reference>
<feature type="compositionally biased region" description="Pro residues" evidence="1">
    <location>
        <begin position="29"/>
        <end position="54"/>
    </location>
</feature>
<evidence type="ECO:0000313" key="3">
    <source>
        <dbReference type="EMBL" id="MBG6068056.1"/>
    </source>
</evidence>
<evidence type="ECO:0000256" key="2">
    <source>
        <dbReference type="SAM" id="Phobius"/>
    </source>
</evidence>
<evidence type="ECO:0000313" key="4">
    <source>
        <dbReference type="Proteomes" id="UP000614915"/>
    </source>
</evidence>
<name>A0ABS0JM41_9ACTN</name>
<sequence>MTTPSGGSTPDDYWRRPDTGDDAVADQPPAAPATTPPTGPTSQPPTGPSNPPPSEHAGPAPTGSTSGYSGPPPSLPPPAGWRPPVHLQPAPPRQLPPQDMADLDAVEQRSQRVTYGFGAAAGVVLLVLLCLLCSRVIF</sequence>
<accession>A0ABS0JM41</accession>
<feature type="transmembrane region" description="Helical" evidence="2">
    <location>
        <begin position="115"/>
        <end position="137"/>
    </location>
</feature>
<evidence type="ECO:0000256" key="1">
    <source>
        <dbReference type="SAM" id="MobiDB-lite"/>
    </source>
</evidence>
<dbReference type="Proteomes" id="UP000614915">
    <property type="component" value="Unassembled WGS sequence"/>
</dbReference>
<comment type="caution">
    <text evidence="3">The sequence shown here is derived from an EMBL/GenBank/DDBJ whole genome shotgun (WGS) entry which is preliminary data.</text>
</comment>
<feature type="compositionally biased region" description="Low complexity" evidence="1">
    <location>
        <begin position="58"/>
        <end position="69"/>
    </location>
</feature>
<keyword evidence="2" id="KW-0472">Membrane</keyword>
<keyword evidence="2" id="KW-0812">Transmembrane</keyword>
<feature type="region of interest" description="Disordered" evidence="1">
    <location>
        <begin position="1"/>
        <end position="104"/>
    </location>
</feature>
<protein>
    <recommendedName>
        <fullName evidence="5">Translation initiation factor 2</fullName>
    </recommendedName>
</protein>
<feature type="compositionally biased region" description="Pro residues" evidence="1">
    <location>
        <begin position="70"/>
        <end position="81"/>
    </location>
</feature>
<keyword evidence="2" id="KW-1133">Transmembrane helix</keyword>
<dbReference type="EMBL" id="JADOTX010000001">
    <property type="protein sequence ID" value="MBG6068056.1"/>
    <property type="molecule type" value="Genomic_DNA"/>
</dbReference>
<keyword evidence="4" id="KW-1185">Reference proteome</keyword>
<proteinExistence type="predicted"/>
<dbReference type="RefSeq" id="WP_196928445.1">
    <property type="nucleotide sequence ID" value="NZ_JADOTX010000001.1"/>
</dbReference>
<gene>
    <name evidence="3" type="ORF">IW248_004343</name>
</gene>
<evidence type="ECO:0008006" key="5">
    <source>
        <dbReference type="Google" id="ProtNLM"/>
    </source>
</evidence>
<organism evidence="3 4">
    <name type="scientific">Micromonospora ureilytica</name>
    <dbReference type="NCBI Taxonomy" id="709868"/>
    <lineage>
        <taxon>Bacteria</taxon>
        <taxon>Bacillati</taxon>
        <taxon>Actinomycetota</taxon>
        <taxon>Actinomycetes</taxon>
        <taxon>Micromonosporales</taxon>
        <taxon>Micromonosporaceae</taxon>
        <taxon>Micromonospora</taxon>
    </lineage>
</organism>